<proteinExistence type="inferred from homology"/>
<dbReference type="PRINTS" id="PR00039">
    <property type="entry name" value="HTHLYSR"/>
</dbReference>
<dbReference type="PROSITE" id="PS50931">
    <property type="entry name" value="HTH_LYSR"/>
    <property type="match status" value="1"/>
</dbReference>
<evidence type="ECO:0000313" key="6">
    <source>
        <dbReference type="EMBL" id="AUW95232.1"/>
    </source>
</evidence>
<reference evidence="6 7" key="1">
    <citation type="journal article" date="2019" name="Sci. Rep.">
        <title>Sulfobacillus thermotolerans: new insights into resistance and metabolic capacities of acidophilic chemolithotrophs.</title>
        <authorList>
            <person name="Panyushkina A.E."/>
            <person name="Babenko V.V."/>
            <person name="Nikitina A.S."/>
            <person name="Selezneva O.V."/>
            <person name="Tsaplina I.A."/>
            <person name="Letarova M.A."/>
            <person name="Kostryukova E.S."/>
            <person name="Letarov A.V."/>
        </authorList>
    </citation>
    <scope>NUCLEOTIDE SEQUENCE [LARGE SCALE GENOMIC DNA]</scope>
    <source>
        <strain evidence="6 7">Kr1</strain>
    </source>
</reference>
<evidence type="ECO:0000256" key="1">
    <source>
        <dbReference type="ARBA" id="ARBA00009437"/>
    </source>
</evidence>
<keyword evidence="7" id="KW-1185">Reference proteome</keyword>
<keyword evidence="3" id="KW-0238">DNA-binding</keyword>
<dbReference type="Pfam" id="PF03466">
    <property type="entry name" value="LysR_substrate"/>
    <property type="match status" value="1"/>
</dbReference>
<dbReference type="Pfam" id="PF00126">
    <property type="entry name" value="HTH_1"/>
    <property type="match status" value="1"/>
</dbReference>
<gene>
    <name evidence="6" type="ORF">BXT84_15745</name>
</gene>
<dbReference type="InterPro" id="IPR036388">
    <property type="entry name" value="WH-like_DNA-bd_sf"/>
</dbReference>
<dbReference type="InterPro" id="IPR000847">
    <property type="entry name" value="LysR_HTH_N"/>
</dbReference>
<dbReference type="SUPFAM" id="SSF53850">
    <property type="entry name" value="Periplasmic binding protein-like II"/>
    <property type="match status" value="1"/>
</dbReference>
<accession>A0ABM6RV28</accession>
<feature type="domain" description="HTH lysR-type" evidence="5">
    <location>
        <begin position="1"/>
        <end position="58"/>
    </location>
</feature>
<dbReference type="PANTHER" id="PTHR30419">
    <property type="entry name" value="HTH-TYPE TRANSCRIPTIONAL REGULATOR YBHD"/>
    <property type="match status" value="1"/>
</dbReference>
<dbReference type="EMBL" id="CP019454">
    <property type="protein sequence ID" value="AUW95232.1"/>
    <property type="molecule type" value="Genomic_DNA"/>
</dbReference>
<dbReference type="InterPro" id="IPR036390">
    <property type="entry name" value="WH_DNA-bd_sf"/>
</dbReference>
<sequence length="312" mass="34725">MTLRQLEFLIGIADLGSLSACAEYFGVTQPAVTNQILQLEEELATPLLIRGVRGATLTESGQKAVIQARKVLHEVRQIPMTIEDAKNSIAGKIVLGVSPLSPVSIHHFPRIYRPFHKAFPEIRIEVLENEALHLAEQVRKNQVDLALTPLPLFTTKVQFEPLWAEELVVIASPEEPLEGPVRMDALRDRNFVFMKPGYSINLTISRLAQQAGFVPRVVSEATSIHALLGFVAAGIGIAIVPKDTILLEAEAGLIRTAPLQPRAYRRLAMVFRAREEIGAAVEVFMHYIRSYSEEVPRTRVHQEKQRVADHNG</sequence>
<evidence type="ECO:0000256" key="4">
    <source>
        <dbReference type="ARBA" id="ARBA00023163"/>
    </source>
</evidence>
<evidence type="ECO:0000313" key="7">
    <source>
        <dbReference type="Proteomes" id="UP000325292"/>
    </source>
</evidence>
<comment type="similarity">
    <text evidence="1">Belongs to the LysR transcriptional regulatory family.</text>
</comment>
<dbReference type="InterPro" id="IPR005119">
    <property type="entry name" value="LysR_subst-bd"/>
</dbReference>
<evidence type="ECO:0000256" key="2">
    <source>
        <dbReference type="ARBA" id="ARBA00023015"/>
    </source>
</evidence>
<name>A0ABM6RV28_9FIRM</name>
<dbReference type="Gene3D" id="1.10.10.10">
    <property type="entry name" value="Winged helix-like DNA-binding domain superfamily/Winged helix DNA-binding domain"/>
    <property type="match status" value="1"/>
</dbReference>
<dbReference type="InterPro" id="IPR050950">
    <property type="entry name" value="HTH-type_LysR_regulators"/>
</dbReference>
<organism evidence="6 7">
    <name type="scientific">Sulfobacillus thermotolerans</name>
    <dbReference type="NCBI Taxonomy" id="338644"/>
    <lineage>
        <taxon>Bacteria</taxon>
        <taxon>Bacillati</taxon>
        <taxon>Bacillota</taxon>
        <taxon>Clostridia</taxon>
        <taxon>Eubacteriales</taxon>
        <taxon>Clostridiales Family XVII. Incertae Sedis</taxon>
        <taxon>Sulfobacillus</taxon>
    </lineage>
</organism>
<dbReference type="SUPFAM" id="SSF46785">
    <property type="entry name" value="Winged helix' DNA-binding domain"/>
    <property type="match status" value="1"/>
</dbReference>
<protein>
    <recommendedName>
        <fullName evidence="5">HTH lysR-type domain-containing protein</fullName>
    </recommendedName>
</protein>
<keyword evidence="4" id="KW-0804">Transcription</keyword>
<dbReference type="Gene3D" id="3.40.190.290">
    <property type="match status" value="1"/>
</dbReference>
<keyword evidence="2" id="KW-0805">Transcription regulation</keyword>
<dbReference type="Proteomes" id="UP000325292">
    <property type="component" value="Chromosome"/>
</dbReference>
<dbReference type="RefSeq" id="WP_158246259.1">
    <property type="nucleotide sequence ID" value="NZ_CP133983.1"/>
</dbReference>
<evidence type="ECO:0000259" key="5">
    <source>
        <dbReference type="PROSITE" id="PS50931"/>
    </source>
</evidence>
<evidence type="ECO:0000256" key="3">
    <source>
        <dbReference type="ARBA" id="ARBA00023125"/>
    </source>
</evidence>
<dbReference type="CDD" id="cd05466">
    <property type="entry name" value="PBP2_LTTR_substrate"/>
    <property type="match status" value="1"/>
</dbReference>